<feature type="domain" description="HTH luxR-type" evidence="8">
    <location>
        <begin position="152"/>
        <end position="216"/>
    </location>
</feature>
<dbReference type="EMBL" id="ADGQ01000071">
    <property type="protein sequence ID" value="EFM64066.1"/>
    <property type="molecule type" value="Genomic_DNA"/>
</dbReference>
<dbReference type="RefSeq" id="WP_007791051.1">
    <property type="nucleotide sequence ID" value="NZ_ADGQ01000071.1"/>
</dbReference>
<reference evidence="10 11" key="1">
    <citation type="submission" date="2010-08" db="EMBL/GenBank/DDBJ databases">
        <authorList>
            <person name="Harkins D.M."/>
            <person name="Madupu R."/>
            <person name="Durkin A.S."/>
            <person name="Torralba M."/>
            <person name="Methe B."/>
            <person name="Sutton G.G."/>
            <person name="Nelson K.E."/>
        </authorList>
    </citation>
    <scope>NUCLEOTIDE SEQUENCE [LARGE SCALE GENOMIC DNA]</scope>
    <source>
        <strain evidence="10 11">DSM 17678</strain>
    </source>
</reference>
<evidence type="ECO:0000259" key="8">
    <source>
        <dbReference type="PROSITE" id="PS50043"/>
    </source>
</evidence>
<evidence type="ECO:0000256" key="3">
    <source>
        <dbReference type="ARBA" id="ARBA00023015"/>
    </source>
</evidence>
<dbReference type="Proteomes" id="UP000003244">
    <property type="component" value="Unassembled WGS sequence"/>
</dbReference>
<dbReference type="SMART" id="SM00448">
    <property type="entry name" value="REC"/>
    <property type="match status" value="1"/>
</dbReference>
<protein>
    <recommendedName>
        <fullName evidence="1">Stage 0 sporulation protein A homolog</fullName>
    </recommendedName>
</protein>
<dbReference type="InterPro" id="IPR001789">
    <property type="entry name" value="Sig_transdc_resp-reg_receiver"/>
</dbReference>
<sequence length="216" mass="24468">MMRILVIDDDKMICFALKTIIESESDMEVVDIGHNYDDAINKYKEHKPDICLFDIRIGDKTGIDALKYIKIDYPHAKIIFLTTFLDQEYIKDSIKYGSSGYILKDDFENICPAIRAAFAGQNVFGNKVFDSLSLAAKEVDEDTEGSSIKGKKENLTKVLSEREIDVLELIADGLSNKEIAGKLYLSEGTVRNYISSILVKLDLRDRTQLAIYYLKS</sequence>
<comment type="function">
    <text evidence="6">May play the central regulatory role in sporulation. It may be an element of the effector pathway responsible for the activation of sporulation genes in response to nutritional stress. Spo0A may act in concert with spo0H (a sigma factor) to control the expression of some genes that are critical to the sporulation process.</text>
</comment>
<keyword evidence="4" id="KW-0238">DNA-binding</keyword>
<gene>
    <name evidence="10" type="ORF">HMPREF0634_0830</name>
</gene>
<dbReference type="InterPro" id="IPR011006">
    <property type="entry name" value="CheY-like_superfamily"/>
</dbReference>
<dbReference type="InterPro" id="IPR058245">
    <property type="entry name" value="NreC/VraR/RcsB-like_REC"/>
</dbReference>
<dbReference type="Pfam" id="PF00072">
    <property type="entry name" value="Response_reg"/>
    <property type="match status" value="1"/>
</dbReference>
<keyword evidence="5" id="KW-0804">Transcription</keyword>
<keyword evidence="3" id="KW-0805">Transcription regulation</keyword>
<dbReference type="PROSITE" id="PS50043">
    <property type="entry name" value="HTH_LUXR_2"/>
    <property type="match status" value="1"/>
</dbReference>
<dbReference type="SUPFAM" id="SSF52172">
    <property type="entry name" value="CheY-like"/>
    <property type="match status" value="1"/>
</dbReference>
<organism evidence="10 11">
    <name type="scientific">Peptostreptococcus stomatis DSM 17678</name>
    <dbReference type="NCBI Taxonomy" id="596315"/>
    <lineage>
        <taxon>Bacteria</taxon>
        <taxon>Bacillati</taxon>
        <taxon>Bacillota</taxon>
        <taxon>Clostridia</taxon>
        <taxon>Peptostreptococcales</taxon>
        <taxon>Peptostreptococcaceae</taxon>
        <taxon>Peptostreptococcus</taxon>
    </lineage>
</organism>
<dbReference type="GO" id="GO:0000160">
    <property type="term" value="P:phosphorelay signal transduction system"/>
    <property type="evidence" value="ECO:0007669"/>
    <property type="project" value="InterPro"/>
</dbReference>
<dbReference type="InterPro" id="IPR000792">
    <property type="entry name" value="Tscrpt_reg_LuxR_C"/>
</dbReference>
<evidence type="ECO:0000256" key="7">
    <source>
        <dbReference type="PROSITE-ProRule" id="PRU00169"/>
    </source>
</evidence>
<dbReference type="SMART" id="SM00421">
    <property type="entry name" value="HTH_LUXR"/>
    <property type="match status" value="1"/>
</dbReference>
<dbReference type="STRING" id="596315.HMPREF0634_0830"/>
<dbReference type="SUPFAM" id="SSF46894">
    <property type="entry name" value="C-terminal effector domain of the bipartite response regulators"/>
    <property type="match status" value="1"/>
</dbReference>
<dbReference type="Pfam" id="PF00196">
    <property type="entry name" value="GerE"/>
    <property type="match status" value="1"/>
</dbReference>
<dbReference type="PRINTS" id="PR00038">
    <property type="entry name" value="HTHLUXR"/>
</dbReference>
<name>E0E4T5_9FIRM</name>
<feature type="modified residue" description="4-aspartylphosphate" evidence="7">
    <location>
        <position position="54"/>
    </location>
</feature>
<dbReference type="CDD" id="cd17535">
    <property type="entry name" value="REC_NarL-like"/>
    <property type="match status" value="1"/>
</dbReference>
<dbReference type="PROSITE" id="PS50110">
    <property type="entry name" value="RESPONSE_REGULATORY"/>
    <property type="match status" value="1"/>
</dbReference>
<comment type="caution">
    <text evidence="10">The sequence shown here is derived from an EMBL/GenBank/DDBJ whole genome shotgun (WGS) entry which is preliminary data.</text>
</comment>
<dbReference type="AlphaFoldDB" id="E0E4T5"/>
<dbReference type="InterPro" id="IPR039420">
    <property type="entry name" value="WalR-like"/>
</dbReference>
<dbReference type="CDD" id="cd06170">
    <property type="entry name" value="LuxR_C_like"/>
    <property type="match status" value="1"/>
</dbReference>
<evidence type="ECO:0000313" key="10">
    <source>
        <dbReference type="EMBL" id="EFM64066.1"/>
    </source>
</evidence>
<feature type="domain" description="Response regulatory" evidence="9">
    <location>
        <begin position="3"/>
        <end position="119"/>
    </location>
</feature>
<dbReference type="InterPro" id="IPR016032">
    <property type="entry name" value="Sig_transdc_resp-reg_C-effctor"/>
</dbReference>
<dbReference type="Gene3D" id="3.40.50.2300">
    <property type="match status" value="1"/>
</dbReference>
<keyword evidence="11" id="KW-1185">Reference proteome</keyword>
<dbReference type="eggNOG" id="COG2197">
    <property type="taxonomic scope" value="Bacteria"/>
</dbReference>
<dbReference type="GO" id="GO:0006355">
    <property type="term" value="P:regulation of DNA-templated transcription"/>
    <property type="evidence" value="ECO:0007669"/>
    <property type="project" value="InterPro"/>
</dbReference>
<keyword evidence="2 7" id="KW-0597">Phosphoprotein</keyword>
<evidence type="ECO:0000256" key="5">
    <source>
        <dbReference type="ARBA" id="ARBA00023163"/>
    </source>
</evidence>
<dbReference type="GeneID" id="84801307"/>
<dbReference type="PROSITE" id="PS00622">
    <property type="entry name" value="HTH_LUXR_1"/>
    <property type="match status" value="1"/>
</dbReference>
<dbReference type="GO" id="GO:0003677">
    <property type="term" value="F:DNA binding"/>
    <property type="evidence" value="ECO:0007669"/>
    <property type="project" value="UniProtKB-KW"/>
</dbReference>
<evidence type="ECO:0000313" key="11">
    <source>
        <dbReference type="Proteomes" id="UP000003244"/>
    </source>
</evidence>
<evidence type="ECO:0000259" key="9">
    <source>
        <dbReference type="PROSITE" id="PS50110"/>
    </source>
</evidence>
<proteinExistence type="predicted"/>
<dbReference type="PANTHER" id="PTHR43214:SF40">
    <property type="entry name" value="TRANSCRIPTIONAL REGULATORY PROTEIN LNRK"/>
    <property type="match status" value="1"/>
</dbReference>
<accession>E0E4T5</accession>
<evidence type="ECO:0000256" key="1">
    <source>
        <dbReference type="ARBA" id="ARBA00018672"/>
    </source>
</evidence>
<evidence type="ECO:0000256" key="6">
    <source>
        <dbReference type="ARBA" id="ARBA00024867"/>
    </source>
</evidence>
<dbReference type="PANTHER" id="PTHR43214">
    <property type="entry name" value="TWO-COMPONENT RESPONSE REGULATOR"/>
    <property type="match status" value="1"/>
</dbReference>
<evidence type="ECO:0000256" key="2">
    <source>
        <dbReference type="ARBA" id="ARBA00022553"/>
    </source>
</evidence>
<evidence type="ECO:0000256" key="4">
    <source>
        <dbReference type="ARBA" id="ARBA00023125"/>
    </source>
</evidence>